<keyword evidence="2" id="KW-0808">Transferase</keyword>
<evidence type="ECO:0000256" key="1">
    <source>
        <dbReference type="ARBA" id="ARBA00022478"/>
    </source>
</evidence>
<dbReference type="Proteomes" id="UP000234384">
    <property type="component" value="Unassembled WGS sequence"/>
</dbReference>
<accession>A0A2I1K1S6</accession>
<dbReference type="GO" id="GO:0000428">
    <property type="term" value="C:DNA-directed RNA polymerase complex"/>
    <property type="evidence" value="ECO:0007669"/>
    <property type="project" value="UniProtKB-KW"/>
</dbReference>
<dbReference type="Gene3D" id="3.10.20.730">
    <property type="entry name" value="RNAP, epsilon subunit-like"/>
    <property type="match status" value="1"/>
</dbReference>
<dbReference type="Pfam" id="PF07288">
    <property type="entry name" value="RpoY"/>
    <property type="match status" value="1"/>
</dbReference>
<dbReference type="InterPro" id="IPR009907">
    <property type="entry name" value="RpoY"/>
</dbReference>
<evidence type="ECO:0000313" key="6">
    <source>
        <dbReference type="Proteomes" id="UP000234384"/>
    </source>
</evidence>
<dbReference type="OrthoDB" id="2147503at2"/>
<proteinExistence type="predicted"/>
<protein>
    <recommendedName>
        <fullName evidence="7">RNA polymerase epsilon subunit</fullName>
    </recommendedName>
</protein>
<organism evidence="5 6">
    <name type="scientific">Falseniella ignava</name>
    <dbReference type="NCBI Taxonomy" id="137730"/>
    <lineage>
        <taxon>Bacteria</taxon>
        <taxon>Bacillati</taxon>
        <taxon>Bacillota</taxon>
        <taxon>Bacilli</taxon>
        <taxon>Lactobacillales</taxon>
        <taxon>Aerococcaceae</taxon>
        <taxon>Falseniella</taxon>
    </lineage>
</organism>
<comment type="caution">
    <text evidence="5">The sequence shown here is derived from an EMBL/GenBank/DDBJ whole genome shotgun (WGS) entry which is preliminary data.</text>
</comment>
<evidence type="ECO:0000256" key="2">
    <source>
        <dbReference type="ARBA" id="ARBA00022679"/>
    </source>
</evidence>
<name>A0A2I1K1S6_9LACT</name>
<dbReference type="GO" id="GO:0016779">
    <property type="term" value="F:nucleotidyltransferase activity"/>
    <property type="evidence" value="ECO:0007669"/>
    <property type="project" value="UniProtKB-KW"/>
</dbReference>
<keyword evidence="3" id="KW-0548">Nucleotidyltransferase</keyword>
<dbReference type="AlphaFoldDB" id="A0A2I1K1S6"/>
<sequence>MIYKVLYQDNAVKAPRRETTQSLFIDASSRREVIHYLAENTPYMIESVIEISQEHLEYEKEHHPEFKIEKI</sequence>
<dbReference type="RefSeq" id="WP_101954075.1">
    <property type="nucleotide sequence ID" value="NZ_PKHE01000006.1"/>
</dbReference>
<keyword evidence="1" id="KW-0240">DNA-directed RNA polymerase</keyword>
<evidence type="ECO:0000256" key="4">
    <source>
        <dbReference type="ARBA" id="ARBA00023163"/>
    </source>
</evidence>
<gene>
    <name evidence="5" type="ORF">CYJ57_03385</name>
</gene>
<evidence type="ECO:0000313" key="5">
    <source>
        <dbReference type="EMBL" id="PKY89578.1"/>
    </source>
</evidence>
<evidence type="ECO:0000256" key="3">
    <source>
        <dbReference type="ARBA" id="ARBA00022695"/>
    </source>
</evidence>
<reference evidence="5 6" key="1">
    <citation type="submission" date="2017-12" db="EMBL/GenBank/DDBJ databases">
        <title>Phylogenetic diversity of female urinary microbiome.</title>
        <authorList>
            <person name="Thomas-White K."/>
            <person name="Wolfe A.J."/>
        </authorList>
    </citation>
    <scope>NUCLEOTIDE SEQUENCE [LARGE SCALE GENOMIC DNA]</scope>
    <source>
        <strain evidence="5 6">UMB0898</strain>
    </source>
</reference>
<evidence type="ECO:0008006" key="7">
    <source>
        <dbReference type="Google" id="ProtNLM"/>
    </source>
</evidence>
<dbReference type="EMBL" id="PKHE01000006">
    <property type="protein sequence ID" value="PKY89578.1"/>
    <property type="molecule type" value="Genomic_DNA"/>
</dbReference>
<keyword evidence="4" id="KW-0804">Transcription</keyword>